<name>A0ABP8WEI7_9ACTN</name>
<dbReference type="EMBL" id="BAABIM010000002">
    <property type="protein sequence ID" value="GAA4687102.1"/>
    <property type="molecule type" value="Genomic_DNA"/>
</dbReference>
<keyword evidence="4" id="KW-1185">Reference proteome</keyword>
<dbReference type="SUPFAM" id="SSF51395">
    <property type="entry name" value="FMN-linked oxidoreductases"/>
    <property type="match status" value="1"/>
</dbReference>
<gene>
    <name evidence="3" type="ORF">GCM10023226_26120</name>
</gene>
<evidence type="ECO:0000313" key="3">
    <source>
        <dbReference type="EMBL" id="GAA4687102.1"/>
    </source>
</evidence>
<protein>
    <recommendedName>
        <fullName evidence="5">NADH:flavin oxidoreductase/NADH oxidase N-terminal domain-containing protein</fullName>
    </recommendedName>
</protein>
<dbReference type="RefSeq" id="WP_345266480.1">
    <property type="nucleotide sequence ID" value="NZ_BAABIM010000002.1"/>
</dbReference>
<keyword evidence="2" id="KW-0560">Oxidoreductase</keyword>
<comment type="caution">
    <text evidence="3">The sequence shown here is derived from an EMBL/GenBank/DDBJ whole genome shotgun (WGS) entry which is preliminary data.</text>
</comment>
<reference evidence="4" key="1">
    <citation type="journal article" date="2019" name="Int. J. Syst. Evol. Microbiol.">
        <title>The Global Catalogue of Microorganisms (GCM) 10K type strain sequencing project: providing services to taxonomists for standard genome sequencing and annotation.</title>
        <authorList>
            <consortium name="The Broad Institute Genomics Platform"/>
            <consortium name="The Broad Institute Genome Sequencing Center for Infectious Disease"/>
            <person name="Wu L."/>
            <person name="Ma J."/>
        </authorList>
    </citation>
    <scope>NUCLEOTIDE SEQUENCE [LARGE SCALE GENOMIC DNA]</scope>
    <source>
        <strain evidence="4">JCM 18127</strain>
    </source>
</reference>
<dbReference type="PANTHER" id="PTHR43656">
    <property type="entry name" value="BINDING OXIDOREDUCTASE, PUTATIVE (AFU_ORTHOLOGUE AFUA_2G08260)-RELATED"/>
    <property type="match status" value="1"/>
</dbReference>
<evidence type="ECO:0008006" key="5">
    <source>
        <dbReference type="Google" id="ProtNLM"/>
    </source>
</evidence>
<dbReference type="Gene3D" id="3.20.20.70">
    <property type="entry name" value="Aldolase class I"/>
    <property type="match status" value="1"/>
</dbReference>
<proteinExistence type="predicted"/>
<evidence type="ECO:0000313" key="4">
    <source>
        <dbReference type="Proteomes" id="UP001500621"/>
    </source>
</evidence>
<dbReference type="PANTHER" id="PTHR43656:SF2">
    <property type="entry name" value="BINDING OXIDOREDUCTASE, PUTATIVE (AFU_ORTHOLOGUE AFUA_2G08260)-RELATED"/>
    <property type="match status" value="1"/>
</dbReference>
<keyword evidence="1" id="KW-0285">Flavoprotein</keyword>
<evidence type="ECO:0000256" key="1">
    <source>
        <dbReference type="ARBA" id="ARBA00022630"/>
    </source>
</evidence>
<dbReference type="InterPro" id="IPR013785">
    <property type="entry name" value="Aldolase_TIM"/>
</dbReference>
<sequence>MRGGSWLDEAVPFAQWLEADGTCDALEMTAGSSLLNPMYLFKGDAPVEEFAQVMPPAIRLGVRTVGKRLIRTYPYRDSYLLEDARQVRAAIGLPIVLLGGITDRAGIDRAVREGFEYVAMGRALLREPDLVARMEADATTPSLCIHCNTCMPTKFTGTRCVLVDRGTTRSADWGQSSSLLCATAVRASPGRVPGAVPAAAGADADSGG</sequence>
<evidence type="ECO:0000256" key="2">
    <source>
        <dbReference type="ARBA" id="ARBA00023002"/>
    </source>
</evidence>
<dbReference type="InterPro" id="IPR051799">
    <property type="entry name" value="NADH_flavin_oxidoreductase"/>
</dbReference>
<accession>A0ABP8WEI7</accession>
<dbReference type="Proteomes" id="UP001500621">
    <property type="component" value="Unassembled WGS sequence"/>
</dbReference>
<organism evidence="3 4">
    <name type="scientific">Nocardioides nanhaiensis</name>
    <dbReference type="NCBI Taxonomy" id="1476871"/>
    <lineage>
        <taxon>Bacteria</taxon>
        <taxon>Bacillati</taxon>
        <taxon>Actinomycetota</taxon>
        <taxon>Actinomycetes</taxon>
        <taxon>Propionibacteriales</taxon>
        <taxon>Nocardioidaceae</taxon>
        <taxon>Nocardioides</taxon>
    </lineage>
</organism>